<organism evidence="1 2">
    <name type="scientific">Puccinia sorghi</name>
    <dbReference type="NCBI Taxonomy" id="27349"/>
    <lineage>
        <taxon>Eukaryota</taxon>
        <taxon>Fungi</taxon>
        <taxon>Dikarya</taxon>
        <taxon>Basidiomycota</taxon>
        <taxon>Pucciniomycotina</taxon>
        <taxon>Pucciniomycetes</taxon>
        <taxon>Pucciniales</taxon>
        <taxon>Pucciniaceae</taxon>
        <taxon>Puccinia</taxon>
    </lineage>
</organism>
<sequence>MSKVLFYLPPWMRKSTFVLLKQAPKNWFKTLTSWFEEINYCPSEFEEILLSRFPNSTAHLPDTLLGMNLNISSDAIELSRPGLIKKGLEMLDLTHCRPFKTPLTLAVQLHSATEEDHQVSHWCEVLHCWKFLKGTQDLGLLLRPDKKKHLDFLNFFTNATWRTTNQESLEVVCLLSGSPVQSCGTKVKLAPTFFQYIYKKGLLENLKNFGSNSKTKHLDIKIKSFRKKFKNKDIDVKLISSNNMIADSLTKAAAYSSIKKLQSKCLSFFTNNQGGLLISWLTVLNCPLRTSDS</sequence>
<comment type="caution">
    <text evidence="1">The sequence shown here is derived from an EMBL/GenBank/DDBJ whole genome shotgun (WGS) entry which is preliminary data.</text>
</comment>
<dbReference type="AlphaFoldDB" id="A0A0L6UK76"/>
<accession>A0A0L6UK76</accession>
<gene>
    <name evidence="1" type="ORF">VP01_5313g1</name>
</gene>
<dbReference type="EMBL" id="LAVV01010513">
    <property type="protein sequence ID" value="KNZ48936.1"/>
    <property type="molecule type" value="Genomic_DNA"/>
</dbReference>
<evidence type="ECO:0000313" key="1">
    <source>
        <dbReference type="EMBL" id="KNZ48936.1"/>
    </source>
</evidence>
<name>A0A0L6UK76_9BASI</name>
<dbReference type="Proteomes" id="UP000037035">
    <property type="component" value="Unassembled WGS sequence"/>
</dbReference>
<reference evidence="1 2" key="1">
    <citation type="submission" date="2015-08" db="EMBL/GenBank/DDBJ databases">
        <title>Next Generation Sequencing and Analysis of the Genome of Puccinia sorghi L Schw, the Causal Agent of Maize Common Rust.</title>
        <authorList>
            <person name="Rochi L."/>
            <person name="Burguener G."/>
            <person name="Darino M."/>
            <person name="Turjanski A."/>
            <person name="Kreff E."/>
            <person name="Dieguez M.J."/>
            <person name="Sacco F."/>
        </authorList>
    </citation>
    <scope>NUCLEOTIDE SEQUENCE [LARGE SCALE GENOMIC DNA]</scope>
    <source>
        <strain evidence="1 2">RO10H11247</strain>
    </source>
</reference>
<proteinExistence type="predicted"/>
<protein>
    <submittedName>
        <fullName evidence="1">Uncharacterized protein</fullName>
    </submittedName>
</protein>
<keyword evidence="2" id="KW-1185">Reference proteome</keyword>
<dbReference type="VEuPathDB" id="FungiDB:VP01_5313g1"/>
<evidence type="ECO:0000313" key="2">
    <source>
        <dbReference type="Proteomes" id="UP000037035"/>
    </source>
</evidence>